<evidence type="ECO:0000313" key="2">
    <source>
        <dbReference type="Proteomes" id="UP000886653"/>
    </source>
</evidence>
<dbReference type="EMBL" id="MU167427">
    <property type="protein sequence ID" value="KAG0140674.1"/>
    <property type="molecule type" value="Genomic_DNA"/>
</dbReference>
<accession>A0A9P6NAJ0</accession>
<protein>
    <submittedName>
        <fullName evidence="1">Uncharacterized protein</fullName>
    </submittedName>
</protein>
<proteinExistence type="predicted"/>
<keyword evidence="2" id="KW-1185">Reference proteome</keyword>
<comment type="caution">
    <text evidence="1">The sequence shown here is derived from an EMBL/GenBank/DDBJ whole genome shotgun (WGS) entry which is preliminary data.</text>
</comment>
<organism evidence="1 2">
    <name type="scientific">Cronartium quercuum f. sp. fusiforme G11</name>
    <dbReference type="NCBI Taxonomy" id="708437"/>
    <lineage>
        <taxon>Eukaryota</taxon>
        <taxon>Fungi</taxon>
        <taxon>Dikarya</taxon>
        <taxon>Basidiomycota</taxon>
        <taxon>Pucciniomycotina</taxon>
        <taxon>Pucciniomycetes</taxon>
        <taxon>Pucciniales</taxon>
        <taxon>Coleosporiaceae</taxon>
        <taxon>Cronartium</taxon>
    </lineage>
</organism>
<evidence type="ECO:0000313" key="1">
    <source>
        <dbReference type="EMBL" id="KAG0140674.1"/>
    </source>
</evidence>
<sequence length="140" mass="16161">MEWWGPLLGVAKFLGEHLCGFLQKINTNGKNYHMAQTIMKQFSHLQRLLSKSPPKLDTNVNYTQRNTGSLFEVENLTYDGLLCYYQMLDLTWTDYRVHLRPDDAHILQPFTCEIGSLYGQEGSFFSKKSPNNIIKINING</sequence>
<name>A0A9P6NAJ0_9BASI</name>
<dbReference type="AlphaFoldDB" id="A0A9P6NAJ0"/>
<reference evidence="1" key="1">
    <citation type="submission" date="2013-11" db="EMBL/GenBank/DDBJ databases">
        <title>Genome sequence of the fusiform rust pathogen reveals effectors for host alternation and coevolution with pine.</title>
        <authorList>
            <consortium name="DOE Joint Genome Institute"/>
            <person name="Smith K."/>
            <person name="Pendleton A."/>
            <person name="Kubisiak T."/>
            <person name="Anderson C."/>
            <person name="Salamov A."/>
            <person name="Aerts A."/>
            <person name="Riley R."/>
            <person name="Clum A."/>
            <person name="Lindquist E."/>
            <person name="Ence D."/>
            <person name="Campbell M."/>
            <person name="Kronenberg Z."/>
            <person name="Feau N."/>
            <person name="Dhillon B."/>
            <person name="Hamelin R."/>
            <person name="Burleigh J."/>
            <person name="Smith J."/>
            <person name="Yandell M."/>
            <person name="Nelson C."/>
            <person name="Grigoriev I."/>
            <person name="Davis J."/>
        </authorList>
    </citation>
    <scope>NUCLEOTIDE SEQUENCE</scope>
    <source>
        <strain evidence="1">G11</strain>
    </source>
</reference>
<dbReference type="Proteomes" id="UP000886653">
    <property type="component" value="Unassembled WGS sequence"/>
</dbReference>
<gene>
    <name evidence="1" type="ORF">CROQUDRAFT_689667</name>
</gene>